<keyword evidence="1" id="KW-0143">Chaperone</keyword>
<dbReference type="eggNOG" id="COG0484">
    <property type="taxonomic scope" value="Bacteria"/>
</dbReference>
<dbReference type="InterPro" id="IPR001623">
    <property type="entry name" value="DnaJ_domain"/>
</dbReference>
<keyword evidence="4" id="KW-1185">Reference proteome</keyword>
<dbReference type="Gene3D" id="1.10.287.110">
    <property type="entry name" value="DnaJ domain"/>
    <property type="match status" value="1"/>
</dbReference>
<gene>
    <name evidence="3" type="ORF">AO384_0822</name>
</gene>
<dbReference type="GO" id="GO:0051082">
    <property type="term" value="F:unfolded protein binding"/>
    <property type="evidence" value="ECO:0007669"/>
    <property type="project" value="InterPro"/>
</dbReference>
<dbReference type="CDD" id="cd06257">
    <property type="entry name" value="DnaJ"/>
    <property type="match status" value="1"/>
</dbReference>
<dbReference type="PATRIC" id="fig|480.237.peg.12"/>
<dbReference type="InterPro" id="IPR002939">
    <property type="entry name" value="DnaJ_C"/>
</dbReference>
<dbReference type="EMBL" id="LXHC01000016">
    <property type="protein sequence ID" value="OAU96661.1"/>
    <property type="molecule type" value="Genomic_DNA"/>
</dbReference>
<dbReference type="SUPFAM" id="SSF46565">
    <property type="entry name" value="Chaperone J-domain"/>
    <property type="match status" value="1"/>
</dbReference>
<reference evidence="3 4" key="1">
    <citation type="journal article" date="2016" name="Genome Biol. Evol.">
        <title>Comparative Genomic Analyses of the Moraxella catarrhalis Serosensitive and Seroresistant Lineages Demonstrate Their Independent Evolution.</title>
        <authorList>
            <person name="Earl J.P."/>
            <person name="de Vries S.P."/>
            <person name="Ahmed A."/>
            <person name="Powell E."/>
            <person name="Schultz M.P."/>
            <person name="Hermans P.W."/>
            <person name="Hill D.J."/>
            <person name="Zhou Z."/>
            <person name="Constantinidou C.I."/>
            <person name="Hu F.Z."/>
            <person name="Bootsma H.J."/>
            <person name="Ehrlich G.D."/>
        </authorList>
    </citation>
    <scope>NUCLEOTIDE SEQUENCE [LARGE SCALE GENOMIC DNA]</scope>
    <source>
        <strain evidence="3 4">Z7542</strain>
    </source>
</reference>
<protein>
    <submittedName>
        <fullName evidence="3">DnaJ-class molecular chaperone CbpA</fullName>
    </submittedName>
</protein>
<dbReference type="GO" id="GO:0006457">
    <property type="term" value="P:protein folding"/>
    <property type="evidence" value="ECO:0007669"/>
    <property type="project" value="InterPro"/>
</dbReference>
<dbReference type="Pfam" id="PF01556">
    <property type="entry name" value="DnaJ_C"/>
    <property type="match status" value="1"/>
</dbReference>
<evidence type="ECO:0000256" key="1">
    <source>
        <dbReference type="ARBA" id="ARBA00023186"/>
    </source>
</evidence>
<dbReference type="RefSeq" id="WP_064610252.1">
    <property type="nucleotide sequence ID" value="NZ_LXHB01000029.1"/>
</dbReference>
<dbReference type="Pfam" id="PF00226">
    <property type="entry name" value="DnaJ"/>
    <property type="match status" value="1"/>
</dbReference>
<dbReference type="InterPro" id="IPR051938">
    <property type="entry name" value="Apopto_cytoskel_mod"/>
</dbReference>
<dbReference type="PROSITE" id="PS50076">
    <property type="entry name" value="DNAJ_2"/>
    <property type="match status" value="1"/>
</dbReference>
<dbReference type="InterPro" id="IPR008971">
    <property type="entry name" value="HSP40/DnaJ_pept-bd"/>
</dbReference>
<dbReference type="InterPro" id="IPR036869">
    <property type="entry name" value="J_dom_sf"/>
</dbReference>
<evidence type="ECO:0000259" key="2">
    <source>
        <dbReference type="PROSITE" id="PS50076"/>
    </source>
</evidence>
<dbReference type="Gene3D" id="2.60.260.20">
    <property type="entry name" value="Urease metallochaperone UreE, N-terminal domain"/>
    <property type="match status" value="1"/>
</dbReference>
<dbReference type="PRINTS" id="PR00625">
    <property type="entry name" value="JDOMAIN"/>
</dbReference>
<dbReference type="PANTHER" id="PTHR44145">
    <property type="entry name" value="DNAJ HOMOLOG SUBFAMILY A MEMBER 3, MITOCHONDRIAL"/>
    <property type="match status" value="1"/>
</dbReference>
<dbReference type="SUPFAM" id="SSF49493">
    <property type="entry name" value="HSP40/DnaJ peptide-binding domain"/>
    <property type="match status" value="1"/>
</dbReference>
<dbReference type="SMART" id="SM00271">
    <property type="entry name" value="DnaJ"/>
    <property type="match status" value="1"/>
</dbReference>
<evidence type="ECO:0000313" key="3">
    <source>
        <dbReference type="EMBL" id="OAU96661.1"/>
    </source>
</evidence>
<dbReference type="AlphaFoldDB" id="A0A198UJT9"/>
<evidence type="ECO:0000313" key="4">
    <source>
        <dbReference type="Proteomes" id="UP000078228"/>
    </source>
</evidence>
<dbReference type="OrthoDB" id="9779889at2"/>
<proteinExistence type="predicted"/>
<name>A0A198UJT9_MORCA</name>
<dbReference type="PANTHER" id="PTHR44145:SF3">
    <property type="entry name" value="DNAJ HOMOLOG SUBFAMILY A MEMBER 3, MITOCHONDRIAL"/>
    <property type="match status" value="1"/>
</dbReference>
<organism evidence="3 4">
    <name type="scientific">Moraxella catarrhalis</name>
    <name type="common">Branhamella catarrhalis</name>
    <dbReference type="NCBI Taxonomy" id="480"/>
    <lineage>
        <taxon>Bacteria</taxon>
        <taxon>Pseudomonadati</taxon>
        <taxon>Pseudomonadota</taxon>
        <taxon>Gammaproteobacteria</taxon>
        <taxon>Moraxellales</taxon>
        <taxon>Moraxellaceae</taxon>
        <taxon>Moraxella</taxon>
    </lineage>
</organism>
<sequence>MKTVYHQDYYRLLGVADDADTATIKRAYRQHITRHHPDRQADSDENVVHQLNTAYAILKDDKARRQYDRQLPRIRQKQWLWQQRAKFYEVKQGFGYVANTALVNLGKQQFNRLIVDAHHTKHMAQITQRAAVHLGRIWQRFTDVSAKLGYDTSCTIGLHMVYEGGEILIHWQGKRFKVVLPAGLSHGDIITVQCHGPPVRLRIQTKPVNIYVKGLDINYVIFLSPNQAANGDTVVLPKPIGLTLTIPPNGKYPTKIMLSNQGLRQMANTGDVIVHLNIT</sequence>
<feature type="domain" description="J" evidence="2">
    <location>
        <begin position="8"/>
        <end position="71"/>
    </location>
</feature>
<accession>A0A198UJT9</accession>
<dbReference type="Proteomes" id="UP000078228">
    <property type="component" value="Unassembled WGS sequence"/>
</dbReference>
<comment type="caution">
    <text evidence="3">The sequence shown here is derived from an EMBL/GenBank/DDBJ whole genome shotgun (WGS) entry which is preliminary data.</text>
</comment>